<protein>
    <submittedName>
        <fullName evidence="15">Protein catecholamines up</fullName>
    </submittedName>
</protein>
<dbReference type="SMART" id="SM00382">
    <property type="entry name" value="AAA"/>
    <property type="match status" value="1"/>
</dbReference>
<accession>A0A3Q0J7N3</accession>
<dbReference type="SUPFAM" id="SSF52540">
    <property type="entry name" value="P-loop containing nucleoside triphosphate hydrolases"/>
    <property type="match status" value="1"/>
</dbReference>
<dbReference type="GeneID" id="108252945"/>
<dbReference type="GO" id="GO:0005524">
    <property type="term" value="F:ATP binding"/>
    <property type="evidence" value="ECO:0007669"/>
    <property type="project" value="UniProtKB-KW"/>
</dbReference>
<keyword evidence="7 11" id="KW-1133">Transmembrane helix</keyword>
<dbReference type="RefSeq" id="XP_026682710.1">
    <property type="nucleotide sequence ID" value="XM_026826909.1"/>
</dbReference>
<dbReference type="InterPro" id="IPR027417">
    <property type="entry name" value="P-loop_NTPase"/>
</dbReference>
<dbReference type="STRING" id="121845.A0A3Q0J7N3"/>
<evidence type="ECO:0000313" key="14">
    <source>
        <dbReference type="Proteomes" id="UP000079169"/>
    </source>
</evidence>
<evidence type="ECO:0000256" key="12">
    <source>
        <dbReference type="SAM" id="SignalP"/>
    </source>
</evidence>
<dbReference type="InterPro" id="IPR003689">
    <property type="entry name" value="ZIP"/>
</dbReference>
<comment type="subcellular location">
    <subcellularLocation>
        <location evidence="1">Membrane</location>
        <topology evidence="1">Multi-pass membrane protein</topology>
    </subcellularLocation>
</comment>
<evidence type="ECO:0000256" key="1">
    <source>
        <dbReference type="ARBA" id="ARBA00004141"/>
    </source>
</evidence>
<dbReference type="GO" id="GO:0016887">
    <property type="term" value="F:ATP hydrolysis activity"/>
    <property type="evidence" value="ECO:0007669"/>
    <property type="project" value="InterPro"/>
</dbReference>
<evidence type="ECO:0000256" key="6">
    <source>
        <dbReference type="ARBA" id="ARBA00022942"/>
    </source>
</evidence>
<evidence type="ECO:0000259" key="13">
    <source>
        <dbReference type="SMART" id="SM00382"/>
    </source>
</evidence>
<feature type="transmembrane region" description="Helical" evidence="11">
    <location>
        <begin position="476"/>
        <end position="492"/>
    </location>
</feature>
<evidence type="ECO:0000256" key="4">
    <source>
        <dbReference type="ARBA" id="ARBA00022741"/>
    </source>
</evidence>
<dbReference type="Pfam" id="PF02535">
    <property type="entry name" value="Zip"/>
    <property type="match status" value="1"/>
</dbReference>
<comment type="similarity">
    <text evidence="2 9">Belongs to the AAA ATPase family.</text>
</comment>
<dbReference type="AlphaFoldDB" id="A0A3Q0J7N3"/>
<dbReference type="InterPro" id="IPR003593">
    <property type="entry name" value="AAA+_ATPase"/>
</dbReference>
<evidence type="ECO:0000313" key="15">
    <source>
        <dbReference type="RefSeq" id="XP_026682710.1"/>
    </source>
</evidence>
<keyword evidence="14" id="KW-1185">Reference proteome</keyword>
<evidence type="ECO:0000256" key="5">
    <source>
        <dbReference type="ARBA" id="ARBA00022840"/>
    </source>
</evidence>
<feature type="transmembrane region" description="Helical" evidence="11">
    <location>
        <begin position="401"/>
        <end position="430"/>
    </location>
</feature>
<dbReference type="InterPro" id="IPR003959">
    <property type="entry name" value="ATPase_AAA_core"/>
</dbReference>
<evidence type="ECO:0000256" key="7">
    <source>
        <dbReference type="ARBA" id="ARBA00022989"/>
    </source>
</evidence>
<dbReference type="Gene3D" id="1.10.8.60">
    <property type="match status" value="1"/>
</dbReference>
<keyword evidence="3 11" id="KW-0812">Transmembrane</keyword>
<dbReference type="Pfam" id="PF00004">
    <property type="entry name" value="AAA"/>
    <property type="match status" value="1"/>
</dbReference>
<dbReference type="PANTHER" id="PTHR23073">
    <property type="entry name" value="26S PROTEASOME REGULATORY SUBUNIT"/>
    <property type="match status" value="1"/>
</dbReference>
<evidence type="ECO:0000256" key="10">
    <source>
        <dbReference type="SAM" id="MobiDB-lite"/>
    </source>
</evidence>
<feature type="chain" id="PRO_5018238176" evidence="12">
    <location>
        <begin position="34"/>
        <end position="493"/>
    </location>
</feature>
<dbReference type="GO" id="GO:0000502">
    <property type="term" value="C:proteasome complex"/>
    <property type="evidence" value="ECO:0007669"/>
    <property type="project" value="UniProtKB-KW"/>
</dbReference>
<name>A0A3Q0J7N3_DIACI</name>
<evidence type="ECO:0000256" key="2">
    <source>
        <dbReference type="ARBA" id="ARBA00006914"/>
    </source>
</evidence>
<feature type="transmembrane region" description="Helical" evidence="11">
    <location>
        <begin position="79"/>
        <end position="97"/>
    </location>
</feature>
<dbReference type="PROSITE" id="PS00674">
    <property type="entry name" value="AAA"/>
    <property type="match status" value="1"/>
</dbReference>
<dbReference type="FunFam" id="3.40.50.300:FF:000034">
    <property type="entry name" value="26S protease regulatory subunit 10B"/>
    <property type="match status" value="1"/>
</dbReference>
<dbReference type="InterPro" id="IPR003960">
    <property type="entry name" value="ATPase_AAA_CS"/>
</dbReference>
<feature type="compositionally biased region" description="Acidic residues" evidence="10">
    <location>
        <begin position="166"/>
        <end position="179"/>
    </location>
</feature>
<evidence type="ECO:0000256" key="3">
    <source>
        <dbReference type="ARBA" id="ARBA00022692"/>
    </source>
</evidence>
<dbReference type="GO" id="GO:0016020">
    <property type="term" value="C:membrane"/>
    <property type="evidence" value="ECO:0007669"/>
    <property type="project" value="UniProtKB-SubCell"/>
</dbReference>
<feature type="region of interest" description="Disordered" evidence="10">
    <location>
        <begin position="147"/>
        <end position="197"/>
    </location>
</feature>
<keyword evidence="8 11" id="KW-0472">Membrane</keyword>
<organism evidence="14 15">
    <name type="scientific">Diaphorina citri</name>
    <name type="common">Asian citrus psyllid</name>
    <dbReference type="NCBI Taxonomy" id="121845"/>
    <lineage>
        <taxon>Eukaryota</taxon>
        <taxon>Metazoa</taxon>
        <taxon>Ecdysozoa</taxon>
        <taxon>Arthropoda</taxon>
        <taxon>Hexapoda</taxon>
        <taxon>Insecta</taxon>
        <taxon>Pterygota</taxon>
        <taxon>Neoptera</taxon>
        <taxon>Paraneoptera</taxon>
        <taxon>Hemiptera</taxon>
        <taxon>Sternorrhyncha</taxon>
        <taxon>Psylloidea</taxon>
        <taxon>Psyllidae</taxon>
        <taxon>Diaphorininae</taxon>
        <taxon>Diaphorina</taxon>
    </lineage>
</organism>
<keyword evidence="4 9" id="KW-0547">Nucleotide-binding</keyword>
<sequence>MAYQILSTQCKRTIAIVLIFAVICLHMPNLCDSHGHSHHSHEHSHDHGKLPSFKYSKQANEPYHQDVKHPITLQVWGEALLSTILISLAPFLILFVVPLDTASKSGGKCGSHEHSHSIADLSVGLWVLFGILAFLCVEKFVRYVKGGHGHSHGKPIEKKKHTSSGEDSDLSDDEDDSDDVDYKKTKRVKAKTSSQSNDGGTLLADISNLPLNFVIELPLLNPELFQRVGITPPKGCLLYGPPGTGKTLLARAVASQLDANFLKVVSSAIVDKYIGESARLIREMFNYARNHQPCIIFMDEIDAIGGRRFSEGTSADREIQRTLMELLNQMDGFDSLGQVKMIMATNRPDTLDPALLRPGRLDRKIEIPLPNEQARLEILKIHAGPIAKHGEIDFCTCTSELIFILFFLFQAMKLQLVTAVGAMSGTLVSLAAQGISDAATKWVLPFTAGGFIYIATVSVIPELLEDTSPKQTVKEILALLLGVFMMVIIATFE</sequence>
<feature type="signal peptide" evidence="12">
    <location>
        <begin position="1"/>
        <end position="33"/>
    </location>
</feature>
<dbReference type="Proteomes" id="UP000079169">
    <property type="component" value="Unplaced"/>
</dbReference>
<dbReference type="GO" id="GO:0046873">
    <property type="term" value="F:metal ion transmembrane transporter activity"/>
    <property type="evidence" value="ECO:0007669"/>
    <property type="project" value="InterPro"/>
</dbReference>
<keyword evidence="12" id="KW-0732">Signal</keyword>
<feature type="transmembrane region" description="Helical" evidence="11">
    <location>
        <begin position="118"/>
        <end position="135"/>
    </location>
</feature>
<evidence type="ECO:0000256" key="11">
    <source>
        <dbReference type="SAM" id="Phobius"/>
    </source>
</evidence>
<dbReference type="InterPro" id="IPR050221">
    <property type="entry name" value="26S_Proteasome_ATPase"/>
</dbReference>
<keyword evidence="5 9" id="KW-0067">ATP-binding</keyword>
<evidence type="ECO:0000256" key="8">
    <source>
        <dbReference type="ARBA" id="ARBA00023136"/>
    </source>
</evidence>
<feature type="transmembrane region" description="Helical" evidence="11">
    <location>
        <begin position="442"/>
        <end position="464"/>
    </location>
</feature>
<evidence type="ECO:0000256" key="9">
    <source>
        <dbReference type="RuleBase" id="RU003651"/>
    </source>
</evidence>
<keyword evidence="6" id="KW-0647">Proteasome</keyword>
<proteinExistence type="inferred from homology"/>
<gene>
    <name evidence="15" type="primary">LOC108252945</name>
</gene>
<dbReference type="PaxDb" id="121845-A0A3Q0J7N3"/>
<dbReference type="Gene3D" id="3.40.50.300">
    <property type="entry name" value="P-loop containing nucleotide triphosphate hydrolases"/>
    <property type="match status" value="1"/>
</dbReference>
<dbReference type="KEGG" id="dci:108252945"/>
<feature type="compositionally biased region" description="Basic residues" evidence="10">
    <location>
        <begin position="147"/>
        <end position="162"/>
    </location>
</feature>
<reference evidence="15" key="1">
    <citation type="submission" date="2025-08" db="UniProtKB">
        <authorList>
            <consortium name="RefSeq"/>
        </authorList>
    </citation>
    <scope>IDENTIFICATION</scope>
</reference>
<feature type="domain" description="AAA+ ATPase" evidence="13">
    <location>
        <begin position="232"/>
        <end position="371"/>
    </location>
</feature>